<keyword evidence="1" id="KW-0472">Membrane</keyword>
<evidence type="ECO:0000256" key="1">
    <source>
        <dbReference type="SAM" id="Phobius"/>
    </source>
</evidence>
<accession>A0A437MUS7</accession>
<protein>
    <submittedName>
        <fullName evidence="2">DUF2752 domain-containing protein</fullName>
    </submittedName>
</protein>
<dbReference type="Proteomes" id="UP000282759">
    <property type="component" value="Unassembled WGS sequence"/>
</dbReference>
<dbReference type="RefSeq" id="WP_127703795.1">
    <property type="nucleotide sequence ID" value="NZ_SACK01000002.1"/>
</dbReference>
<keyword evidence="1" id="KW-1133">Transmembrane helix</keyword>
<dbReference type="AlphaFoldDB" id="A0A437MUS7"/>
<feature type="transmembrane region" description="Helical" evidence="1">
    <location>
        <begin position="76"/>
        <end position="95"/>
    </location>
</feature>
<keyword evidence="1" id="KW-0812">Transmembrane</keyword>
<name>A0A437MUS7_9SPHI</name>
<dbReference type="Pfam" id="PF10825">
    <property type="entry name" value="DUF2752"/>
    <property type="match status" value="1"/>
</dbReference>
<sequence length="104" mass="11703">MPTSRTNWIKAFFSKYFELIFWIAAIVALAVTDPATDGHFNLCPLKMAGITWCPGCGLGHSIAWLFKGDISRSFHAHWFGIPASLIICWRIISLLKKKSAYSKL</sequence>
<proteinExistence type="predicted"/>
<dbReference type="InterPro" id="IPR021215">
    <property type="entry name" value="DUF2752"/>
</dbReference>
<dbReference type="OrthoDB" id="1525013at2"/>
<feature type="transmembrane region" description="Helical" evidence="1">
    <location>
        <begin position="12"/>
        <end position="31"/>
    </location>
</feature>
<evidence type="ECO:0000313" key="3">
    <source>
        <dbReference type="Proteomes" id="UP000282759"/>
    </source>
</evidence>
<gene>
    <name evidence="2" type="ORF">EOD41_05510</name>
</gene>
<organism evidence="2 3">
    <name type="scientific">Mucilaginibacter limnophilus</name>
    <dbReference type="NCBI Taxonomy" id="1932778"/>
    <lineage>
        <taxon>Bacteria</taxon>
        <taxon>Pseudomonadati</taxon>
        <taxon>Bacteroidota</taxon>
        <taxon>Sphingobacteriia</taxon>
        <taxon>Sphingobacteriales</taxon>
        <taxon>Sphingobacteriaceae</taxon>
        <taxon>Mucilaginibacter</taxon>
    </lineage>
</organism>
<evidence type="ECO:0000313" key="2">
    <source>
        <dbReference type="EMBL" id="RVU01420.1"/>
    </source>
</evidence>
<comment type="caution">
    <text evidence="2">The sequence shown here is derived from an EMBL/GenBank/DDBJ whole genome shotgun (WGS) entry which is preliminary data.</text>
</comment>
<keyword evidence="3" id="KW-1185">Reference proteome</keyword>
<reference evidence="2 3" key="1">
    <citation type="submission" date="2019-01" db="EMBL/GenBank/DDBJ databases">
        <authorList>
            <person name="Chen W.-M."/>
        </authorList>
    </citation>
    <scope>NUCLEOTIDE SEQUENCE [LARGE SCALE GENOMIC DNA]</scope>
    <source>
        <strain evidence="2 3">YBJ-36</strain>
    </source>
</reference>
<dbReference type="EMBL" id="SACK01000002">
    <property type="protein sequence ID" value="RVU01420.1"/>
    <property type="molecule type" value="Genomic_DNA"/>
</dbReference>